<dbReference type="Proteomes" id="UP000654370">
    <property type="component" value="Unassembled WGS sequence"/>
</dbReference>
<dbReference type="EMBL" id="JAEPQZ010000002">
    <property type="protein sequence ID" value="KAG2184667.1"/>
    <property type="molecule type" value="Genomic_DNA"/>
</dbReference>
<dbReference type="NCBIfam" id="TIGR00449">
    <property type="entry name" value="tgt_general"/>
    <property type="match status" value="1"/>
</dbReference>
<dbReference type="SUPFAM" id="SSF51713">
    <property type="entry name" value="tRNA-guanine transglycosylase"/>
    <property type="match status" value="1"/>
</dbReference>
<evidence type="ECO:0000313" key="8">
    <source>
        <dbReference type="Proteomes" id="UP000654370"/>
    </source>
</evidence>
<organism evidence="7 8">
    <name type="scientific">Mortierella isabellina</name>
    <name type="common">Filamentous fungus</name>
    <name type="synonym">Umbelopsis isabellina</name>
    <dbReference type="NCBI Taxonomy" id="91625"/>
    <lineage>
        <taxon>Eukaryota</taxon>
        <taxon>Fungi</taxon>
        <taxon>Fungi incertae sedis</taxon>
        <taxon>Mucoromycota</taxon>
        <taxon>Mucoromycotina</taxon>
        <taxon>Umbelopsidomycetes</taxon>
        <taxon>Umbelopsidales</taxon>
        <taxon>Umbelopsidaceae</taxon>
        <taxon>Umbelopsis</taxon>
    </lineage>
</organism>
<dbReference type="InterPro" id="IPR050852">
    <property type="entry name" value="Queuine_tRNA-ribosyltrfase"/>
</dbReference>
<dbReference type="InterPro" id="IPR002616">
    <property type="entry name" value="tRNA_ribo_trans-like"/>
</dbReference>
<dbReference type="PANTHER" id="PTHR46064">
    <property type="entry name" value="QUEUINE TRNA-RIBOSYLTRANSFERASE ACCESSORY SUBUNIT 2"/>
    <property type="match status" value="1"/>
</dbReference>
<evidence type="ECO:0000256" key="5">
    <source>
        <dbReference type="HAMAP-Rule" id="MF_03043"/>
    </source>
</evidence>
<feature type="binding site" evidence="5">
    <location>
        <position position="322"/>
    </location>
    <ligand>
        <name>Zn(2+)</name>
        <dbReference type="ChEBI" id="CHEBI:29105"/>
    </ligand>
</feature>
<comment type="function">
    <text evidence="5">Non-catalytic subunit of the queuine tRNA-ribosyltransferase (TGT) that catalyzes the base-exchange of a guanine (G) residue with queuine (Q) at position 34 (anticodon wobble position) in tRNAs with GU(N) anticodons (tRNA-Asp, -Asn, -His and -Tyr), resulting in the hypermodified nucleoside queuosine (7-(((4,5-cis-dihydroxy-2-cyclopenten-1-yl)amino)methyl)-7-deazaguanosine).</text>
</comment>
<comment type="caution">
    <text evidence="7">The sequence shown here is derived from an EMBL/GenBank/DDBJ whole genome shotgun (WGS) entry which is preliminary data.</text>
</comment>
<evidence type="ECO:0000256" key="4">
    <source>
        <dbReference type="ARBA" id="ARBA00022833"/>
    </source>
</evidence>
<feature type="binding site" evidence="5">
    <location>
        <position position="352"/>
    </location>
    <ligand>
        <name>Zn(2+)</name>
        <dbReference type="ChEBI" id="CHEBI:29105"/>
    </ligand>
</feature>
<dbReference type="Gene3D" id="3.20.20.105">
    <property type="entry name" value="Queuine tRNA-ribosyltransferase-like"/>
    <property type="match status" value="1"/>
</dbReference>
<name>A0A8H7Q2D5_MORIS</name>
<feature type="binding site" evidence="5">
    <location>
        <position position="325"/>
    </location>
    <ligand>
        <name>Zn(2+)</name>
        <dbReference type="ChEBI" id="CHEBI:29105"/>
    </ligand>
</feature>
<comment type="similarity">
    <text evidence="5">Belongs to the queuine tRNA-ribosyltransferase family. QTRT2 subfamily.</text>
</comment>
<keyword evidence="3 5" id="KW-0479">Metal-binding</keyword>
<gene>
    <name evidence="7" type="ORF">INT43_000580</name>
</gene>
<dbReference type="OrthoDB" id="27601at2759"/>
<reference evidence="7" key="1">
    <citation type="submission" date="2020-12" db="EMBL/GenBank/DDBJ databases">
        <title>Metabolic potential, ecology and presence of endohyphal bacteria is reflected in genomic diversity of Mucoromycotina.</title>
        <authorList>
            <person name="Muszewska A."/>
            <person name="Okrasinska A."/>
            <person name="Steczkiewicz K."/>
            <person name="Drgas O."/>
            <person name="Orlowska M."/>
            <person name="Perlinska-Lenart U."/>
            <person name="Aleksandrzak-Piekarczyk T."/>
            <person name="Szatraj K."/>
            <person name="Zielenkiewicz U."/>
            <person name="Pilsyk S."/>
            <person name="Malc E."/>
            <person name="Mieczkowski P."/>
            <person name="Kruszewska J.S."/>
            <person name="Biernat P."/>
            <person name="Pawlowska J."/>
        </authorList>
    </citation>
    <scope>NUCLEOTIDE SEQUENCE</scope>
    <source>
        <strain evidence="7">WA0000067209</strain>
    </source>
</reference>
<comment type="subunit">
    <text evidence="5">Heterodimer of a catalytic subunit and an accessory subunit.</text>
</comment>
<dbReference type="AlphaFoldDB" id="A0A8H7Q2D5"/>
<proteinExistence type="inferred from homology"/>
<dbReference type="GO" id="GO:0008479">
    <property type="term" value="F:tRNA-guanosine(34) queuine transglycosylase activity"/>
    <property type="evidence" value="ECO:0007669"/>
    <property type="project" value="UniProtKB-UniRule"/>
</dbReference>
<dbReference type="InterPro" id="IPR028592">
    <property type="entry name" value="QTRTD1"/>
</dbReference>
<comment type="subcellular location">
    <subcellularLocation>
        <location evidence="5">Cytoplasm</location>
    </subcellularLocation>
</comment>
<evidence type="ECO:0000259" key="6">
    <source>
        <dbReference type="Pfam" id="PF01702"/>
    </source>
</evidence>
<dbReference type="GO" id="GO:0006400">
    <property type="term" value="P:tRNA modification"/>
    <property type="evidence" value="ECO:0007669"/>
    <property type="project" value="InterPro"/>
</dbReference>
<evidence type="ECO:0000256" key="3">
    <source>
        <dbReference type="ARBA" id="ARBA00022723"/>
    </source>
</evidence>
<evidence type="ECO:0000313" key="7">
    <source>
        <dbReference type="EMBL" id="KAG2184667.1"/>
    </source>
</evidence>
<sequence>MAGTFFTLHSEAGSLLRRGTINFAKREGRISSIPTPNFLTHTVRGSVPHLTSDNLELVPVESLQISAEHLYEQKEPAGLSYPHGLHSFLNNNKYLMFLDTRDPSKHSPSSANTEKYLSVNTHGGVRQITPELWCRMVEQYKPDFYAALADALSDTEPGNKRIRKSVDRTLRWLDECIEKTKSLDIPVFATLVGSQNEEERIRSATESAQRKVAGFVISGLGFENQALDLVKISVKNLPEDKPRLSYGFSGPEKILEAVSAGIDMFDSSYVTKMTDSGRAINFTFGEATATQTDVMNKKPKSINLWDPTFADDFTALSDGCKCYSCTTPHTRGYIHHLLNAHEMLALVLLMSHNLYQYSIFFQSIRKSMEDGVFEKAKTQFMETYSHEIEGDGAKGHEDEIDALSLGVPVKKKRTLLL</sequence>
<evidence type="ECO:0000256" key="2">
    <source>
        <dbReference type="ARBA" id="ARBA00022694"/>
    </source>
</evidence>
<keyword evidence="4 5" id="KW-0862">Zinc</keyword>
<protein>
    <recommendedName>
        <fullName evidence="5">Queuine tRNA-ribosyltransferase accessory subunit 2</fullName>
    </recommendedName>
    <alternativeName>
        <fullName evidence="5">Queuine tRNA-ribosyltransferase domain-containing protein 1</fullName>
    </alternativeName>
</protein>
<dbReference type="HAMAP" id="MF_03043">
    <property type="entry name" value="QTRT2"/>
    <property type="match status" value="1"/>
</dbReference>
<evidence type="ECO:0000256" key="1">
    <source>
        <dbReference type="ARBA" id="ARBA00022490"/>
    </source>
</evidence>
<keyword evidence="1 5" id="KW-0963">Cytoplasm</keyword>
<feature type="binding site" evidence="5">
    <location>
        <position position="320"/>
    </location>
    <ligand>
        <name>Zn(2+)</name>
        <dbReference type="ChEBI" id="CHEBI:29105"/>
    </ligand>
</feature>
<dbReference type="PANTHER" id="PTHR46064:SF1">
    <property type="entry name" value="QUEUINE TRNA-RIBOSYLTRANSFERASE ACCESSORY SUBUNIT 2"/>
    <property type="match status" value="1"/>
</dbReference>
<comment type="cofactor">
    <cofactor evidence="5">
        <name>Zn(2+)</name>
        <dbReference type="ChEBI" id="CHEBI:29105"/>
    </cofactor>
    <text evidence="5">Binds 1 zinc ion per subunit.</text>
</comment>
<dbReference type="InterPro" id="IPR036511">
    <property type="entry name" value="TGT-like_sf"/>
</dbReference>
<dbReference type="GO" id="GO:0005737">
    <property type="term" value="C:cytoplasm"/>
    <property type="evidence" value="ECO:0007669"/>
    <property type="project" value="UniProtKB-SubCell"/>
</dbReference>
<accession>A0A8H7Q2D5</accession>
<dbReference type="GO" id="GO:0046872">
    <property type="term" value="F:metal ion binding"/>
    <property type="evidence" value="ECO:0007669"/>
    <property type="project" value="UniProtKB-KW"/>
</dbReference>
<keyword evidence="8" id="KW-1185">Reference proteome</keyword>
<keyword evidence="2 5" id="KW-0819">tRNA processing</keyword>
<dbReference type="Pfam" id="PF01702">
    <property type="entry name" value="TGT"/>
    <property type="match status" value="1"/>
</dbReference>
<feature type="domain" description="tRNA-guanine(15) transglycosylase-like" evidence="6">
    <location>
        <begin position="17"/>
        <end position="385"/>
    </location>
</feature>